<feature type="signal peptide" evidence="1">
    <location>
        <begin position="1"/>
        <end position="24"/>
    </location>
</feature>
<reference evidence="2 3" key="1">
    <citation type="journal article" date="2021" name="Sci. Rep.">
        <title>The distribution of antibiotic resistance genes in chicken gut microbiota commensals.</title>
        <authorList>
            <person name="Juricova H."/>
            <person name="Matiasovicova J."/>
            <person name="Kubasova T."/>
            <person name="Cejkova D."/>
            <person name="Rychlik I."/>
        </authorList>
    </citation>
    <scope>NUCLEOTIDE SEQUENCE [LARGE SCALE GENOMIC DNA]</scope>
    <source>
        <strain evidence="2 3">An564</strain>
    </source>
</reference>
<dbReference type="EMBL" id="JACSNR010000003">
    <property type="protein sequence ID" value="MBM6922917.1"/>
    <property type="molecule type" value="Genomic_DNA"/>
</dbReference>
<sequence length="304" mass="34934">MQPFAALLCTLAALVSAAALPRQADTALTSLQRREYYGDVLEEGAYFDSALIDYVGTETYEQWVTAQLRPGVYQFLGDFGISREELAEIVQPDIYEQYIRYWPDEELLRGRPGWTQWLWLLGKGANADLASLLPPEEDTAGLIQALLEENRMMLYAAFCRYLGSEEVEAWIQTQENAWDAVAWSNPWSEDWVVPDLIEDFGITDQELLEFIIPYAQEAATDPNSFLAWRVPSDQEIIEHGGYVDIRLINYIGSDAFEAWLRGENRSGGKTVYDLLRDFGISREELAEIVHPDIYEQYIRYWPEE</sequence>
<gene>
    <name evidence="2" type="ORF">H9X81_04315</name>
</gene>
<evidence type="ECO:0000313" key="2">
    <source>
        <dbReference type="EMBL" id="MBM6922917.1"/>
    </source>
</evidence>
<keyword evidence="3" id="KW-1185">Reference proteome</keyword>
<organism evidence="2 3">
    <name type="scientific">Hydrogenoanaerobacterium saccharovorans</name>
    <dbReference type="NCBI Taxonomy" id="474960"/>
    <lineage>
        <taxon>Bacteria</taxon>
        <taxon>Bacillati</taxon>
        <taxon>Bacillota</taxon>
        <taxon>Clostridia</taxon>
        <taxon>Eubacteriales</taxon>
        <taxon>Oscillospiraceae</taxon>
        <taxon>Hydrogenoanaerobacterium</taxon>
    </lineage>
</organism>
<accession>A0ABS2GKC8</accession>
<protein>
    <submittedName>
        <fullName evidence="2">Uncharacterized protein</fullName>
    </submittedName>
</protein>
<dbReference type="Proteomes" id="UP000724149">
    <property type="component" value="Unassembled WGS sequence"/>
</dbReference>
<evidence type="ECO:0000313" key="3">
    <source>
        <dbReference type="Proteomes" id="UP000724149"/>
    </source>
</evidence>
<keyword evidence="1" id="KW-0732">Signal</keyword>
<dbReference type="RefSeq" id="WP_204720112.1">
    <property type="nucleotide sequence ID" value="NZ_JACSNR010000003.1"/>
</dbReference>
<proteinExistence type="predicted"/>
<name>A0ABS2GKC8_9FIRM</name>
<comment type="caution">
    <text evidence="2">The sequence shown here is derived from an EMBL/GenBank/DDBJ whole genome shotgun (WGS) entry which is preliminary data.</text>
</comment>
<feature type="chain" id="PRO_5046975898" evidence="1">
    <location>
        <begin position="25"/>
        <end position="304"/>
    </location>
</feature>
<evidence type="ECO:0000256" key="1">
    <source>
        <dbReference type="SAM" id="SignalP"/>
    </source>
</evidence>